<proteinExistence type="predicted"/>
<comment type="caution">
    <text evidence="1">The sequence shown here is derived from an EMBL/GenBank/DDBJ whole genome shotgun (WGS) entry which is preliminary data.</text>
</comment>
<sequence length="333" mass="31155">MDDDLSALRRSGVSGGRGGSLSSLLGGVGADVLGSLGDPLGLGSADGGPTGLLTPYGSYGTSAAAAAGGLPPLPDGGMGGPDAAAARTGPGLADGLGPPAGDYPTPPSSLPLASPDAGRRGSATSSLSIPLLVRLPSGEKTQLDVPADATVDDVRRALVTASPEVPASALAEVRLEWAGQELADPAAALNDYHIADTSLREAVGTLHARLKFLENLLTVSVSMPGGAAAAAVAAAAGGESPSGSATAGGLGGGLTDVGGVGGGGMPPPPATAAGAGGARRLHLPPLPPGAMGAPAPSPGGGATPGLYGGISPVAPVGAGAYASPYASDGGGGG</sequence>
<accession>A0ACC3BRE6</accession>
<name>A0ACC3BRE6_PYRYE</name>
<evidence type="ECO:0000313" key="2">
    <source>
        <dbReference type="Proteomes" id="UP000798662"/>
    </source>
</evidence>
<protein>
    <submittedName>
        <fullName evidence="1">Uncharacterized protein</fullName>
    </submittedName>
</protein>
<dbReference type="Proteomes" id="UP000798662">
    <property type="component" value="Chromosome 1"/>
</dbReference>
<keyword evidence="2" id="KW-1185">Reference proteome</keyword>
<organism evidence="1 2">
    <name type="scientific">Pyropia yezoensis</name>
    <name type="common">Susabi-nori</name>
    <name type="synonym">Porphyra yezoensis</name>
    <dbReference type="NCBI Taxonomy" id="2788"/>
    <lineage>
        <taxon>Eukaryota</taxon>
        <taxon>Rhodophyta</taxon>
        <taxon>Bangiophyceae</taxon>
        <taxon>Bangiales</taxon>
        <taxon>Bangiaceae</taxon>
        <taxon>Pyropia</taxon>
    </lineage>
</organism>
<reference evidence="1" key="1">
    <citation type="submission" date="2019-11" db="EMBL/GenBank/DDBJ databases">
        <title>Nori genome reveals adaptations in red seaweeds to the harsh intertidal environment.</title>
        <authorList>
            <person name="Wang D."/>
            <person name="Mao Y."/>
        </authorList>
    </citation>
    <scope>NUCLEOTIDE SEQUENCE</scope>
    <source>
        <tissue evidence="1">Gametophyte</tissue>
    </source>
</reference>
<evidence type="ECO:0000313" key="1">
    <source>
        <dbReference type="EMBL" id="KAK1860513.1"/>
    </source>
</evidence>
<dbReference type="EMBL" id="CM020618">
    <property type="protein sequence ID" value="KAK1860513.1"/>
    <property type="molecule type" value="Genomic_DNA"/>
</dbReference>
<gene>
    <name evidence="1" type="ORF">I4F81_003102</name>
</gene>